<reference evidence="1 2" key="1">
    <citation type="journal article" date="2019" name="Appl. Microbiol. Biotechnol.">
        <title>Genome sequence of Isaria javanica and comparative genome analysis insights into family S53 peptidase evolution in fungal entomopathogens.</title>
        <authorList>
            <person name="Lin R."/>
            <person name="Zhang X."/>
            <person name="Xin B."/>
            <person name="Zou M."/>
            <person name="Gao Y."/>
            <person name="Qin F."/>
            <person name="Hu Q."/>
            <person name="Xie B."/>
            <person name="Cheng X."/>
        </authorList>
    </citation>
    <scope>NUCLEOTIDE SEQUENCE [LARGE SCALE GENOMIC DNA]</scope>
    <source>
        <strain evidence="1 2">IJ1G</strain>
    </source>
</reference>
<dbReference type="Proteomes" id="UP000315783">
    <property type="component" value="Unassembled WGS sequence"/>
</dbReference>
<proteinExistence type="predicted"/>
<dbReference type="EMBL" id="SPUK01000009">
    <property type="protein sequence ID" value="TQV94739.1"/>
    <property type="molecule type" value="Genomic_DNA"/>
</dbReference>
<dbReference type="AlphaFoldDB" id="A0A545VY52"/>
<evidence type="ECO:0000313" key="1">
    <source>
        <dbReference type="EMBL" id="TQV94739.1"/>
    </source>
</evidence>
<organism evidence="1 2">
    <name type="scientific">Cordyceps javanica</name>
    <dbReference type="NCBI Taxonomy" id="43265"/>
    <lineage>
        <taxon>Eukaryota</taxon>
        <taxon>Fungi</taxon>
        <taxon>Dikarya</taxon>
        <taxon>Ascomycota</taxon>
        <taxon>Pezizomycotina</taxon>
        <taxon>Sordariomycetes</taxon>
        <taxon>Hypocreomycetidae</taxon>
        <taxon>Hypocreales</taxon>
        <taxon>Cordycipitaceae</taxon>
        <taxon>Cordyceps</taxon>
    </lineage>
</organism>
<protein>
    <submittedName>
        <fullName evidence="1">Uncharacterized protein</fullName>
    </submittedName>
</protein>
<dbReference type="OrthoDB" id="3938867at2759"/>
<accession>A0A545VY52</accession>
<keyword evidence="2" id="KW-1185">Reference proteome</keyword>
<evidence type="ECO:0000313" key="2">
    <source>
        <dbReference type="Proteomes" id="UP000315783"/>
    </source>
</evidence>
<sequence>MSHTYNETTRNCMQLSQSLCVFGFEDFWIDEQWKIAGRPEVARKGLQGCERGLLSMNLVHQATGELATAVRVLSANGKGRWTWVPLVGGAERRALMAEVTLVFTAGPGYERDQDGADADVGYLPCDDDSNY</sequence>
<name>A0A545VY52_9HYPO</name>
<gene>
    <name evidence="1" type="ORF">IF1G_06750</name>
</gene>
<comment type="caution">
    <text evidence="1">The sequence shown here is derived from an EMBL/GenBank/DDBJ whole genome shotgun (WGS) entry which is preliminary data.</text>
</comment>
<dbReference type="STRING" id="43265.A0A545VY52"/>